<gene>
    <name evidence="1" type="ORF">QJT81_10940</name>
</gene>
<proteinExistence type="predicted"/>
<dbReference type="EMBL" id="CP124756">
    <property type="protein sequence ID" value="WGZ92401.1"/>
    <property type="molecule type" value="Genomic_DNA"/>
</dbReference>
<protein>
    <recommendedName>
        <fullName evidence="2">tRNA dihydrouridine synthase DusB</fullName>
    </recommendedName>
</protein>
<dbReference type="GO" id="GO:0016491">
    <property type="term" value="F:oxidoreductase activity"/>
    <property type="evidence" value="ECO:0007669"/>
    <property type="project" value="InterPro"/>
</dbReference>
<name>A0AA95KHC6_9GAMM</name>
<evidence type="ECO:0008006" key="2">
    <source>
        <dbReference type="Google" id="ProtNLM"/>
    </source>
</evidence>
<dbReference type="KEGG" id="tput:QJT81_10940"/>
<evidence type="ECO:0000313" key="1">
    <source>
        <dbReference type="EMBL" id="WGZ92401.1"/>
    </source>
</evidence>
<organism evidence="1">
    <name type="scientific">Candidatus Thiothrix putei</name>
    <dbReference type="NCBI Taxonomy" id="3080811"/>
    <lineage>
        <taxon>Bacteria</taxon>
        <taxon>Pseudomonadati</taxon>
        <taxon>Pseudomonadota</taxon>
        <taxon>Gammaproteobacteria</taxon>
        <taxon>Thiotrichales</taxon>
        <taxon>Thiotrichaceae</taxon>
        <taxon>Thiothrix</taxon>
    </lineage>
</organism>
<dbReference type="Gene3D" id="1.10.1200.80">
    <property type="entry name" value="Putative flavin oxidoreducatase, domain 2"/>
    <property type="match status" value="1"/>
</dbReference>
<accession>A0AA95KHC6</accession>
<reference evidence="1" key="1">
    <citation type="journal article" date="2023" name="Int. J. Mol. Sci.">
        <title>Metagenomics Revealed a New Genus 'Candidatus Thiocaldithrix dubininis' gen. nov., sp. nov. and a New Species 'Candidatus Thiothrix putei' sp. nov. in the Family Thiotrichaceae, Some Members of Which Have Traits of Both Na+- and H+-Motive Energetics.</title>
        <authorList>
            <person name="Ravin N.V."/>
            <person name="Muntyan M.S."/>
            <person name="Smolyakov D.D."/>
            <person name="Rudenko T.S."/>
            <person name="Beletsky A.V."/>
            <person name="Mardanov A.V."/>
            <person name="Grabovich M.Y."/>
        </authorList>
    </citation>
    <scope>NUCLEOTIDE SEQUENCE</scope>
    <source>
        <strain evidence="1">GKL-02</strain>
    </source>
</reference>
<sequence length="57" mass="6850">MDILANKRFSERREPFTQQRVYEGCRVVLDYIGAIYDFYGADADFRIARKHIGWYLD</sequence>
<dbReference type="InterPro" id="IPR024036">
    <property type="entry name" value="tRNA-dHydroUridine_Synthase_C"/>
</dbReference>
<dbReference type="AlphaFoldDB" id="A0AA95KHC6"/>
<reference evidence="1" key="2">
    <citation type="submission" date="2023-04" db="EMBL/GenBank/DDBJ databases">
        <authorList>
            <person name="Beletskiy A.V."/>
            <person name="Mardanov A.V."/>
            <person name="Ravin N.V."/>
        </authorList>
    </citation>
    <scope>NUCLEOTIDE SEQUENCE</scope>
    <source>
        <strain evidence="1">GKL-02</strain>
    </source>
</reference>
<dbReference type="Proteomes" id="UP001301326">
    <property type="component" value="Chromosome"/>
</dbReference>